<dbReference type="Proteomes" id="UP001634394">
    <property type="component" value="Unassembled WGS sequence"/>
</dbReference>
<dbReference type="EMBL" id="JBJQND010000019">
    <property type="protein sequence ID" value="KAL3832526.1"/>
    <property type="molecule type" value="Genomic_DNA"/>
</dbReference>
<gene>
    <name evidence="1" type="ORF">ACJMK2_024161</name>
</gene>
<dbReference type="AlphaFoldDB" id="A0ABD3T7C6"/>
<evidence type="ECO:0000313" key="1">
    <source>
        <dbReference type="EMBL" id="KAL3832526.1"/>
    </source>
</evidence>
<keyword evidence="2" id="KW-1185">Reference proteome</keyword>
<sequence>MLSFLKSFTRSASTSDDNSLSVQQSQINTLNDRTEDGFLLVGQTQSERTTVYTDRFNNNVGAPPQYREIRQHEQPLPSYKEYTSNMMQYSLYPTPPQGQDTNLTENVQMDKMNFLAPCSKSAIADVPFVLACDTGILKSLKELQSGTFLWQNHFCVEKYDYDFRVELSFLKEFGGDINFEERKHFVNSQNRSLLQF</sequence>
<organism evidence="1 2">
    <name type="scientific">Sinanodonta woodiana</name>
    <name type="common">Chinese pond mussel</name>
    <name type="synonym">Anodonta woodiana</name>
    <dbReference type="NCBI Taxonomy" id="1069815"/>
    <lineage>
        <taxon>Eukaryota</taxon>
        <taxon>Metazoa</taxon>
        <taxon>Spiralia</taxon>
        <taxon>Lophotrochozoa</taxon>
        <taxon>Mollusca</taxon>
        <taxon>Bivalvia</taxon>
        <taxon>Autobranchia</taxon>
        <taxon>Heteroconchia</taxon>
        <taxon>Palaeoheterodonta</taxon>
        <taxon>Unionida</taxon>
        <taxon>Unionoidea</taxon>
        <taxon>Unionidae</taxon>
        <taxon>Unioninae</taxon>
        <taxon>Sinanodonta</taxon>
    </lineage>
</organism>
<reference evidence="1 2" key="1">
    <citation type="submission" date="2024-11" db="EMBL/GenBank/DDBJ databases">
        <title>Chromosome-level genome assembly of the freshwater bivalve Anodonta woodiana.</title>
        <authorList>
            <person name="Chen X."/>
        </authorList>
    </citation>
    <scope>NUCLEOTIDE SEQUENCE [LARGE SCALE GENOMIC DNA]</scope>
    <source>
        <strain evidence="1">MN2024</strain>
        <tissue evidence="1">Gills</tissue>
    </source>
</reference>
<protein>
    <submittedName>
        <fullName evidence="1">Uncharacterized protein</fullName>
    </submittedName>
</protein>
<name>A0ABD3T7C6_SINWO</name>
<dbReference type="EMBL" id="JBJQND010000019">
    <property type="protein sequence ID" value="KAL3832527.1"/>
    <property type="molecule type" value="Genomic_DNA"/>
</dbReference>
<accession>A0ABD3T7C6</accession>
<evidence type="ECO:0000313" key="2">
    <source>
        <dbReference type="Proteomes" id="UP001634394"/>
    </source>
</evidence>
<comment type="caution">
    <text evidence="1">The sequence shown here is derived from an EMBL/GenBank/DDBJ whole genome shotgun (WGS) entry which is preliminary data.</text>
</comment>
<proteinExistence type="predicted"/>